<accession>A0ABS3YM71</accession>
<dbReference type="InterPro" id="IPR051045">
    <property type="entry name" value="TonB-dependent_transducer"/>
</dbReference>
<evidence type="ECO:0000259" key="10">
    <source>
        <dbReference type="PROSITE" id="PS52015"/>
    </source>
</evidence>
<comment type="caution">
    <text evidence="11">The sequence shown here is derived from an EMBL/GenBank/DDBJ whole genome shotgun (WGS) entry which is preliminary data.</text>
</comment>
<keyword evidence="9" id="KW-0472">Membrane</keyword>
<name>A0ABS3YM71_9BACT</name>
<evidence type="ECO:0000256" key="2">
    <source>
        <dbReference type="ARBA" id="ARBA00006555"/>
    </source>
</evidence>
<keyword evidence="5" id="KW-0997">Cell inner membrane</keyword>
<evidence type="ECO:0000256" key="7">
    <source>
        <dbReference type="ARBA" id="ARBA00022927"/>
    </source>
</evidence>
<dbReference type="PANTHER" id="PTHR33446">
    <property type="entry name" value="PROTEIN TONB-RELATED"/>
    <property type="match status" value="1"/>
</dbReference>
<keyword evidence="6" id="KW-0812">Transmembrane</keyword>
<dbReference type="Gene3D" id="2.20.110.10">
    <property type="entry name" value="Histone H3 K4-specific methyltransferase SET7/9 N-terminal domain"/>
    <property type="match status" value="1"/>
</dbReference>
<dbReference type="RefSeq" id="WP_209137069.1">
    <property type="nucleotide sequence ID" value="NZ_JAGHKO010000001.1"/>
</dbReference>
<dbReference type="SUPFAM" id="SSF74653">
    <property type="entry name" value="TolA/TonB C-terminal domain"/>
    <property type="match status" value="1"/>
</dbReference>
<dbReference type="InterPro" id="IPR037682">
    <property type="entry name" value="TonB_C"/>
</dbReference>
<dbReference type="EMBL" id="JAGHKO010000001">
    <property type="protein sequence ID" value="MBO9198989.1"/>
    <property type="molecule type" value="Genomic_DNA"/>
</dbReference>
<dbReference type="Proteomes" id="UP000677244">
    <property type="component" value="Unassembled WGS sequence"/>
</dbReference>
<evidence type="ECO:0000313" key="12">
    <source>
        <dbReference type="Proteomes" id="UP000677244"/>
    </source>
</evidence>
<dbReference type="Gene3D" id="3.30.2420.10">
    <property type="entry name" value="TonB"/>
    <property type="match status" value="1"/>
</dbReference>
<evidence type="ECO:0000256" key="1">
    <source>
        <dbReference type="ARBA" id="ARBA00004383"/>
    </source>
</evidence>
<keyword evidence="4" id="KW-1003">Cell membrane</keyword>
<feature type="domain" description="TonB C-terminal" evidence="10">
    <location>
        <begin position="162"/>
        <end position="253"/>
    </location>
</feature>
<gene>
    <name evidence="11" type="ORF">J7I42_01855</name>
</gene>
<dbReference type="Pfam" id="PF03544">
    <property type="entry name" value="TonB_C"/>
    <property type="match status" value="1"/>
</dbReference>
<evidence type="ECO:0000256" key="9">
    <source>
        <dbReference type="ARBA" id="ARBA00023136"/>
    </source>
</evidence>
<dbReference type="NCBIfam" id="TIGR01352">
    <property type="entry name" value="tonB_Cterm"/>
    <property type="match status" value="1"/>
</dbReference>
<sequence>MHPVKLILTALLLVSTIFGYSQRKKKTKDDYFAFDENWKGCTDLKKAKYFTRRKKITDSCWQWDTYNMYGPLIKSGQYFNDSATVAHGRIIVYNKKGNVDSIRTYSRGIPHGTWYIYTDPLYDIQQTYNMGVLADTKQTVKIKGKKPKDTTVKEEKESAFVGGAPAWLRYLNRNLHYPERALQSRITGQVIVNFEVDTTGTIGDMYMYRSVEFSLDEEAMRLIHESPKWEPSTKEGKPVKAYKLQPLIFDLGQ</sequence>
<dbReference type="PANTHER" id="PTHR33446:SF2">
    <property type="entry name" value="PROTEIN TONB"/>
    <property type="match status" value="1"/>
</dbReference>
<evidence type="ECO:0000313" key="11">
    <source>
        <dbReference type="EMBL" id="MBO9198989.1"/>
    </source>
</evidence>
<reference evidence="11 12" key="1">
    <citation type="submission" date="2021-03" db="EMBL/GenBank/DDBJ databases">
        <title>Assistant Professor.</title>
        <authorList>
            <person name="Huq M.A."/>
        </authorList>
    </citation>
    <scope>NUCLEOTIDE SEQUENCE [LARGE SCALE GENOMIC DNA]</scope>
    <source>
        <strain evidence="11 12">MAH-29</strain>
    </source>
</reference>
<dbReference type="PROSITE" id="PS52015">
    <property type="entry name" value="TONB_CTD"/>
    <property type="match status" value="1"/>
</dbReference>
<proteinExistence type="inferred from homology"/>
<organism evidence="11 12">
    <name type="scientific">Niastella soli</name>
    <dbReference type="NCBI Taxonomy" id="2821487"/>
    <lineage>
        <taxon>Bacteria</taxon>
        <taxon>Pseudomonadati</taxon>
        <taxon>Bacteroidota</taxon>
        <taxon>Chitinophagia</taxon>
        <taxon>Chitinophagales</taxon>
        <taxon>Chitinophagaceae</taxon>
        <taxon>Niastella</taxon>
    </lineage>
</organism>
<evidence type="ECO:0000256" key="3">
    <source>
        <dbReference type="ARBA" id="ARBA00022448"/>
    </source>
</evidence>
<evidence type="ECO:0000256" key="4">
    <source>
        <dbReference type="ARBA" id="ARBA00022475"/>
    </source>
</evidence>
<protein>
    <submittedName>
        <fullName evidence="11">Energy transducer TonB</fullName>
    </submittedName>
</protein>
<dbReference type="InterPro" id="IPR006260">
    <property type="entry name" value="TonB/TolA_C"/>
</dbReference>
<keyword evidence="12" id="KW-1185">Reference proteome</keyword>
<evidence type="ECO:0000256" key="8">
    <source>
        <dbReference type="ARBA" id="ARBA00022989"/>
    </source>
</evidence>
<comment type="subcellular location">
    <subcellularLocation>
        <location evidence="1">Cell inner membrane</location>
        <topology evidence="1">Single-pass membrane protein</topology>
        <orientation evidence="1">Periplasmic side</orientation>
    </subcellularLocation>
</comment>
<evidence type="ECO:0000256" key="5">
    <source>
        <dbReference type="ARBA" id="ARBA00022519"/>
    </source>
</evidence>
<comment type="similarity">
    <text evidence="2">Belongs to the TonB family.</text>
</comment>
<keyword evidence="8" id="KW-1133">Transmembrane helix</keyword>
<evidence type="ECO:0000256" key="6">
    <source>
        <dbReference type="ARBA" id="ARBA00022692"/>
    </source>
</evidence>
<keyword evidence="7" id="KW-0653">Protein transport</keyword>
<keyword evidence="3" id="KW-0813">Transport</keyword>